<evidence type="ECO:0000313" key="2">
    <source>
        <dbReference type="EMBL" id="JAG08029.1"/>
    </source>
</evidence>
<protein>
    <submittedName>
        <fullName evidence="2">Uncharacterized protein</fullName>
    </submittedName>
</protein>
<feature type="compositionally biased region" description="Basic and acidic residues" evidence="1">
    <location>
        <begin position="118"/>
        <end position="130"/>
    </location>
</feature>
<feature type="compositionally biased region" description="Basic and acidic residues" evidence="1">
    <location>
        <begin position="81"/>
        <end position="91"/>
    </location>
</feature>
<gene>
    <name evidence="2" type="ORF">CM83_39794</name>
    <name evidence="3" type="ORF">g.7326</name>
</gene>
<feature type="region of interest" description="Disordered" evidence="1">
    <location>
        <begin position="74"/>
        <end position="130"/>
    </location>
</feature>
<evidence type="ECO:0000256" key="1">
    <source>
        <dbReference type="SAM" id="MobiDB-lite"/>
    </source>
</evidence>
<dbReference type="AlphaFoldDB" id="A0A0A9WJQ6"/>
<dbReference type="EMBL" id="GDHC01001548">
    <property type="protein sequence ID" value="JAQ17081.1"/>
    <property type="molecule type" value="Transcribed_RNA"/>
</dbReference>
<evidence type="ECO:0000313" key="3">
    <source>
        <dbReference type="EMBL" id="JAQ17081.1"/>
    </source>
</evidence>
<name>A0A0A9WJQ6_LYGHE</name>
<organism evidence="2">
    <name type="scientific">Lygus hesperus</name>
    <name type="common">Western plant bug</name>
    <dbReference type="NCBI Taxonomy" id="30085"/>
    <lineage>
        <taxon>Eukaryota</taxon>
        <taxon>Metazoa</taxon>
        <taxon>Ecdysozoa</taxon>
        <taxon>Arthropoda</taxon>
        <taxon>Hexapoda</taxon>
        <taxon>Insecta</taxon>
        <taxon>Pterygota</taxon>
        <taxon>Neoptera</taxon>
        <taxon>Paraneoptera</taxon>
        <taxon>Hemiptera</taxon>
        <taxon>Heteroptera</taxon>
        <taxon>Panheteroptera</taxon>
        <taxon>Cimicomorpha</taxon>
        <taxon>Miridae</taxon>
        <taxon>Mirini</taxon>
        <taxon>Lygus</taxon>
    </lineage>
</organism>
<sequence length="130" mass="14981">MTIILMVKHHNIDTIHTHTANTHHIIKMRTNLTPKRQREILAHLLLLSLPNYTIINPNNNNNNSASYDQNSINKTADVTDEDVHEHARSERSSVSTRGVNMSYRVQTPIDFTNSTKESNNDRDKLQLQQQ</sequence>
<dbReference type="EMBL" id="GBHO01035575">
    <property type="protein sequence ID" value="JAG08029.1"/>
    <property type="molecule type" value="Transcribed_RNA"/>
</dbReference>
<reference evidence="3" key="3">
    <citation type="journal article" date="2016" name="Gigascience">
        <title>De novo construction of an expanded transcriptome assembly for the western tarnished plant bug, Lygus hesperus.</title>
        <authorList>
            <person name="Tassone E.E."/>
            <person name="Geib S.M."/>
            <person name="Hall B."/>
            <person name="Fabrick J.A."/>
            <person name="Brent C.S."/>
            <person name="Hull J.J."/>
        </authorList>
    </citation>
    <scope>NUCLEOTIDE SEQUENCE</scope>
</reference>
<reference evidence="2" key="2">
    <citation type="submission" date="2014-07" db="EMBL/GenBank/DDBJ databases">
        <authorList>
            <person name="Hull J."/>
        </authorList>
    </citation>
    <scope>NUCLEOTIDE SEQUENCE</scope>
</reference>
<accession>A0A0A9WJQ6</accession>
<reference evidence="2" key="1">
    <citation type="journal article" date="2014" name="PLoS ONE">
        <title>Transcriptome-Based Identification of ABC Transporters in the Western Tarnished Plant Bug Lygus hesperus.</title>
        <authorList>
            <person name="Hull J.J."/>
            <person name="Chaney K."/>
            <person name="Geib S.M."/>
            <person name="Fabrick J.A."/>
            <person name="Brent C.S."/>
            <person name="Walsh D."/>
            <person name="Lavine L.C."/>
        </authorList>
    </citation>
    <scope>NUCLEOTIDE SEQUENCE</scope>
</reference>
<feature type="compositionally biased region" description="Polar residues" evidence="1">
    <location>
        <begin position="92"/>
        <end position="117"/>
    </location>
</feature>
<proteinExistence type="predicted"/>